<dbReference type="PANTHER" id="PTHR21496:SF23">
    <property type="entry name" value="3-PHENYLPROPIONATE_CINNAMIC ACID DIOXYGENASE FERREDOXIN SUBUNIT"/>
    <property type="match status" value="1"/>
</dbReference>
<dbReference type="PANTHER" id="PTHR21496">
    <property type="entry name" value="FERREDOXIN-RELATED"/>
    <property type="match status" value="1"/>
</dbReference>
<keyword evidence="4" id="KW-0411">Iron-sulfur</keyword>
<dbReference type="GO" id="GO:0051537">
    <property type="term" value="F:2 iron, 2 sulfur cluster binding"/>
    <property type="evidence" value="ECO:0007669"/>
    <property type="project" value="UniProtKB-KW"/>
</dbReference>
<sequence>MGRWVDVAAEGEIPPGRCRVVDLAEERVAVYHIDGRYYAIQDLCTHDYAPLDGGRVEGDEVICPRHGARFCLRTGAVLAPPAYEDLRTFEVRVHEGRIQVYDEDAA</sequence>
<evidence type="ECO:0000313" key="6">
    <source>
        <dbReference type="EMBL" id="ROR32599.1"/>
    </source>
</evidence>
<organism evidence="6 7">
    <name type="scientific">Inmirania thermothiophila</name>
    <dbReference type="NCBI Taxonomy" id="1750597"/>
    <lineage>
        <taxon>Bacteria</taxon>
        <taxon>Pseudomonadati</taxon>
        <taxon>Pseudomonadota</taxon>
        <taxon>Gammaproteobacteria</taxon>
        <taxon>Chromatiales</taxon>
        <taxon>Ectothiorhodospiraceae</taxon>
        <taxon>Inmirania</taxon>
    </lineage>
</organism>
<evidence type="ECO:0000313" key="7">
    <source>
        <dbReference type="Proteomes" id="UP000276634"/>
    </source>
</evidence>
<dbReference type="Pfam" id="PF00355">
    <property type="entry name" value="Rieske"/>
    <property type="match status" value="1"/>
</dbReference>
<dbReference type="CDD" id="cd03528">
    <property type="entry name" value="Rieske_RO_ferredoxin"/>
    <property type="match status" value="1"/>
</dbReference>
<dbReference type="Proteomes" id="UP000276634">
    <property type="component" value="Unassembled WGS sequence"/>
</dbReference>
<comment type="caution">
    <text evidence="6">The sequence shown here is derived from an EMBL/GenBank/DDBJ whole genome shotgun (WGS) entry which is preliminary data.</text>
</comment>
<keyword evidence="3" id="KW-0408">Iron</keyword>
<dbReference type="InterPro" id="IPR036922">
    <property type="entry name" value="Rieske_2Fe-2S_sf"/>
</dbReference>
<keyword evidence="2" id="KW-0479">Metal-binding</keyword>
<gene>
    <name evidence="6" type="ORF">EDC57_1805</name>
</gene>
<dbReference type="GO" id="GO:0051213">
    <property type="term" value="F:dioxygenase activity"/>
    <property type="evidence" value="ECO:0007669"/>
    <property type="project" value="UniProtKB-KW"/>
</dbReference>
<evidence type="ECO:0000256" key="1">
    <source>
        <dbReference type="ARBA" id="ARBA00022714"/>
    </source>
</evidence>
<evidence type="ECO:0000256" key="2">
    <source>
        <dbReference type="ARBA" id="ARBA00022723"/>
    </source>
</evidence>
<dbReference type="OrthoDB" id="9800167at2"/>
<dbReference type="RefSeq" id="WP_123401518.1">
    <property type="nucleotide sequence ID" value="NZ_RJVI01000002.1"/>
</dbReference>
<evidence type="ECO:0000256" key="4">
    <source>
        <dbReference type="ARBA" id="ARBA00023014"/>
    </source>
</evidence>
<dbReference type="InterPro" id="IPR017941">
    <property type="entry name" value="Rieske_2Fe-2S"/>
</dbReference>
<dbReference type="EMBL" id="RJVI01000002">
    <property type="protein sequence ID" value="ROR32599.1"/>
    <property type="molecule type" value="Genomic_DNA"/>
</dbReference>
<dbReference type="GO" id="GO:0046872">
    <property type="term" value="F:metal ion binding"/>
    <property type="evidence" value="ECO:0007669"/>
    <property type="project" value="UniProtKB-KW"/>
</dbReference>
<feature type="domain" description="Rieske" evidence="5">
    <location>
        <begin position="5"/>
        <end position="100"/>
    </location>
</feature>
<evidence type="ECO:0000256" key="3">
    <source>
        <dbReference type="ARBA" id="ARBA00023004"/>
    </source>
</evidence>
<dbReference type="Gene3D" id="2.102.10.10">
    <property type="entry name" value="Rieske [2Fe-2S] iron-sulphur domain"/>
    <property type="match status" value="1"/>
</dbReference>
<protein>
    <submittedName>
        <fullName evidence="6">3-phenylpropionate/trans-cinnamate dioxygenase ferredoxin subunit</fullName>
    </submittedName>
</protein>
<keyword evidence="6" id="KW-0560">Oxidoreductase</keyword>
<dbReference type="PROSITE" id="PS51296">
    <property type="entry name" value="RIESKE"/>
    <property type="match status" value="1"/>
</dbReference>
<name>A0A3N1Y1A0_9GAMM</name>
<proteinExistence type="predicted"/>
<keyword evidence="7" id="KW-1185">Reference proteome</keyword>
<dbReference type="SUPFAM" id="SSF50022">
    <property type="entry name" value="ISP domain"/>
    <property type="match status" value="1"/>
</dbReference>
<keyword evidence="1" id="KW-0001">2Fe-2S</keyword>
<accession>A0A3N1Y1A0</accession>
<evidence type="ECO:0000259" key="5">
    <source>
        <dbReference type="PROSITE" id="PS51296"/>
    </source>
</evidence>
<reference evidence="6 7" key="1">
    <citation type="submission" date="2018-11" db="EMBL/GenBank/DDBJ databases">
        <title>Genomic Encyclopedia of Type Strains, Phase IV (KMG-IV): sequencing the most valuable type-strain genomes for metagenomic binning, comparative biology and taxonomic classification.</title>
        <authorList>
            <person name="Goeker M."/>
        </authorList>
    </citation>
    <scope>NUCLEOTIDE SEQUENCE [LARGE SCALE GENOMIC DNA]</scope>
    <source>
        <strain evidence="6 7">DSM 100275</strain>
    </source>
</reference>
<dbReference type="AlphaFoldDB" id="A0A3N1Y1A0"/>
<keyword evidence="6" id="KW-0223">Dioxygenase</keyword>